<proteinExistence type="inferred from homology"/>
<evidence type="ECO:0000256" key="4">
    <source>
        <dbReference type="ARBA" id="ARBA00023136"/>
    </source>
</evidence>
<evidence type="ECO:0000313" key="7">
    <source>
        <dbReference type="Proteomes" id="UP000054058"/>
    </source>
</evidence>
<comment type="caution">
    <text evidence="6">The sequence shown here is derived from an EMBL/GenBank/DDBJ whole genome shotgun (WGS) entry which is preliminary data.</text>
</comment>
<gene>
    <name evidence="6" type="ORF">MUS1_13165</name>
</gene>
<evidence type="ECO:0000256" key="3">
    <source>
        <dbReference type="ARBA" id="ARBA00022729"/>
    </source>
</evidence>
<reference evidence="6 7" key="1">
    <citation type="submission" date="2014-01" db="EMBL/GenBank/DDBJ databases">
        <title>Marinomonas ushuaiensis DSM 15871 Genome Sequencing.</title>
        <authorList>
            <person name="Lai Q."/>
            <person name="Shao Z.S."/>
        </authorList>
    </citation>
    <scope>NUCLEOTIDE SEQUENCE [LARGE SCALE GENOMIC DNA]</scope>
    <source>
        <strain evidence="6 7">DSM 15871</strain>
    </source>
</reference>
<name>X7E715_9GAMM</name>
<protein>
    <recommendedName>
        <fullName evidence="8">Structural protein MipA</fullName>
    </recommendedName>
</protein>
<evidence type="ECO:0000256" key="5">
    <source>
        <dbReference type="ARBA" id="ARBA00023237"/>
    </source>
</evidence>
<dbReference type="GO" id="GO:0009279">
    <property type="term" value="C:cell outer membrane"/>
    <property type="evidence" value="ECO:0007669"/>
    <property type="project" value="UniProtKB-SubCell"/>
</dbReference>
<evidence type="ECO:0008006" key="8">
    <source>
        <dbReference type="Google" id="ProtNLM"/>
    </source>
</evidence>
<dbReference type="SUPFAM" id="SSF56935">
    <property type="entry name" value="Porins"/>
    <property type="match status" value="1"/>
</dbReference>
<accession>X7E715</accession>
<evidence type="ECO:0000256" key="1">
    <source>
        <dbReference type="ARBA" id="ARBA00004442"/>
    </source>
</evidence>
<dbReference type="AlphaFoldDB" id="X7E715"/>
<keyword evidence="3" id="KW-0732">Signal</keyword>
<comment type="similarity">
    <text evidence="2">Belongs to the MipA/OmpV family.</text>
</comment>
<organism evidence="6 7">
    <name type="scientific">Marinomonas ushuaiensis DSM 15871</name>
    <dbReference type="NCBI Taxonomy" id="1122207"/>
    <lineage>
        <taxon>Bacteria</taxon>
        <taxon>Pseudomonadati</taxon>
        <taxon>Pseudomonadota</taxon>
        <taxon>Gammaproteobacteria</taxon>
        <taxon>Oceanospirillales</taxon>
        <taxon>Oceanospirillaceae</taxon>
        <taxon>Marinomonas</taxon>
    </lineage>
</organism>
<dbReference type="EMBL" id="JAMB01000006">
    <property type="protein sequence ID" value="ETX10923.1"/>
    <property type="molecule type" value="Genomic_DNA"/>
</dbReference>
<dbReference type="PANTHER" id="PTHR38776:SF1">
    <property type="entry name" value="MLTA-INTERACTING PROTEIN-RELATED"/>
    <property type="match status" value="1"/>
</dbReference>
<evidence type="ECO:0000313" key="6">
    <source>
        <dbReference type="EMBL" id="ETX10923.1"/>
    </source>
</evidence>
<keyword evidence="5" id="KW-0998">Cell outer membrane</keyword>
<dbReference type="STRING" id="1122207.MUS1_13165"/>
<dbReference type="Proteomes" id="UP000054058">
    <property type="component" value="Unassembled WGS sequence"/>
</dbReference>
<dbReference type="eggNOG" id="COG3713">
    <property type="taxonomic scope" value="Bacteria"/>
</dbReference>
<comment type="subcellular location">
    <subcellularLocation>
        <location evidence="1">Cell outer membrane</location>
    </subcellularLocation>
</comment>
<dbReference type="PATRIC" id="fig|1122207.3.peg.1771"/>
<dbReference type="PANTHER" id="PTHR38776">
    <property type="entry name" value="MLTA-INTERACTING PROTEIN-RELATED"/>
    <property type="match status" value="1"/>
</dbReference>
<dbReference type="Pfam" id="PF06629">
    <property type="entry name" value="MipA"/>
    <property type="match status" value="1"/>
</dbReference>
<keyword evidence="7" id="KW-1185">Reference proteome</keyword>
<keyword evidence="4" id="KW-0472">Membrane</keyword>
<sequence length="159" mass="17498">MFDPDDSDNSNIQLLNDRDDSAMAFASYRFGPITAKLAQDISGVHNGYLGQLSLGFPIPIATWRVIPSIRYQYISGQMSNYMFGVSQSESTKTGGTISSYDAPATSRTSYGFVAFHSISKNISTMVSIRQTQYDSSIKQSPIVDNDTVNSALIGIFYKF</sequence>
<dbReference type="InterPro" id="IPR010583">
    <property type="entry name" value="MipA"/>
</dbReference>
<evidence type="ECO:0000256" key="2">
    <source>
        <dbReference type="ARBA" id="ARBA00005722"/>
    </source>
</evidence>